<feature type="domain" description="Lipoyl-binding" evidence="5">
    <location>
        <begin position="46"/>
        <end position="128"/>
    </location>
</feature>
<comment type="cofactor">
    <cofactor evidence="4">
        <name>(R)-lipoate</name>
        <dbReference type="ChEBI" id="CHEBI:83088"/>
    </cofactor>
    <text evidence="4">Binds 1 lipoyl cofactor covalently.</text>
</comment>
<dbReference type="GO" id="GO:0005739">
    <property type="term" value="C:mitochondrion"/>
    <property type="evidence" value="ECO:0007669"/>
    <property type="project" value="UniProtKB-SubCell"/>
</dbReference>
<comment type="function">
    <text evidence="4">The H protein shuttles the methylamine group of glycine from the P protein to the T protein.</text>
</comment>
<keyword evidence="2 3" id="KW-0450">Lipoyl</keyword>
<dbReference type="InterPro" id="IPR002930">
    <property type="entry name" value="GCV_H"/>
</dbReference>
<evidence type="ECO:0000313" key="7">
    <source>
        <dbReference type="Proteomes" id="UP000835052"/>
    </source>
</evidence>
<dbReference type="Proteomes" id="UP000835052">
    <property type="component" value="Unassembled WGS sequence"/>
</dbReference>
<dbReference type="Pfam" id="PF01597">
    <property type="entry name" value="GCV_H"/>
    <property type="match status" value="1"/>
</dbReference>
<dbReference type="InterPro" id="IPR017453">
    <property type="entry name" value="GCV_H_sub"/>
</dbReference>
<proteinExistence type="inferred from homology"/>
<sequence length="154" mass="16867">MSVLFRAPSLCLRFQTSFAAASRLSSSQSGKKFTKKHEWISVENGVGTVGITDFAAEQLGDVVFVELPDEGTEVSKGESTGAVESVKAASDIYAPVSGTVTKKNVALEEEPGQINKSPFDKGWMYKLKVKDEKELKDLLDASQYEEFKKENQGH</sequence>
<evidence type="ECO:0000313" key="6">
    <source>
        <dbReference type="EMBL" id="CAD6184096.1"/>
    </source>
</evidence>
<dbReference type="GO" id="GO:0009249">
    <property type="term" value="P:protein lipoylation"/>
    <property type="evidence" value="ECO:0007669"/>
    <property type="project" value="TreeGrafter"/>
</dbReference>
<evidence type="ECO:0000259" key="5">
    <source>
        <dbReference type="PROSITE" id="PS50968"/>
    </source>
</evidence>
<keyword evidence="7" id="KW-1185">Reference proteome</keyword>
<dbReference type="CDD" id="cd06848">
    <property type="entry name" value="GCS_H"/>
    <property type="match status" value="1"/>
</dbReference>
<comment type="caution">
    <text evidence="6">The sequence shown here is derived from an EMBL/GenBank/DDBJ whole genome shotgun (WGS) entry which is preliminary data.</text>
</comment>
<dbReference type="InterPro" id="IPR033753">
    <property type="entry name" value="GCV_H/Fam206"/>
</dbReference>
<dbReference type="Gene3D" id="2.40.50.100">
    <property type="match status" value="1"/>
</dbReference>
<organism evidence="6 7">
    <name type="scientific">Caenorhabditis auriculariae</name>
    <dbReference type="NCBI Taxonomy" id="2777116"/>
    <lineage>
        <taxon>Eukaryota</taxon>
        <taxon>Metazoa</taxon>
        <taxon>Ecdysozoa</taxon>
        <taxon>Nematoda</taxon>
        <taxon>Chromadorea</taxon>
        <taxon>Rhabditida</taxon>
        <taxon>Rhabditina</taxon>
        <taxon>Rhabditomorpha</taxon>
        <taxon>Rhabditoidea</taxon>
        <taxon>Rhabditidae</taxon>
        <taxon>Peloderinae</taxon>
        <taxon>Caenorhabditis</taxon>
    </lineage>
</organism>
<dbReference type="NCBIfam" id="TIGR00527">
    <property type="entry name" value="gcvH"/>
    <property type="match status" value="1"/>
</dbReference>
<feature type="modified residue" description="N6-lipoyllysine" evidence="3">
    <location>
        <position position="87"/>
    </location>
</feature>
<comment type="subunit">
    <text evidence="4">The glycine cleavage system is composed of four proteins: P, T, L and H.</text>
</comment>
<dbReference type="GO" id="GO:0005960">
    <property type="term" value="C:glycine cleavage complex"/>
    <property type="evidence" value="ECO:0007669"/>
    <property type="project" value="UniProtKB-UniRule"/>
</dbReference>
<evidence type="ECO:0000256" key="1">
    <source>
        <dbReference type="ARBA" id="ARBA00009249"/>
    </source>
</evidence>
<dbReference type="HAMAP" id="MF_00272">
    <property type="entry name" value="GcvH"/>
    <property type="match status" value="1"/>
</dbReference>
<dbReference type="InterPro" id="IPR011053">
    <property type="entry name" value="Single_hybrid_motif"/>
</dbReference>
<dbReference type="SUPFAM" id="SSF51230">
    <property type="entry name" value="Single hybrid motif"/>
    <property type="match status" value="1"/>
</dbReference>
<evidence type="ECO:0000256" key="4">
    <source>
        <dbReference type="RuleBase" id="RU364055"/>
    </source>
</evidence>
<dbReference type="NCBIfam" id="NF002270">
    <property type="entry name" value="PRK01202.1"/>
    <property type="match status" value="1"/>
</dbReference>
<keyword evidence="4" id="KW-0496">Mitochondrion</keyword>
<dbReference type="EMBL" id="CAJGYM010000001">
    <property type="protein sequence ID" value="CAD6184096.1"/>
    <property type="molecule type" value="Genomic_DNA"/>
</dbReference>
<keyword evidence="4" id="KW-0809">Transit peptide</keyword>
<protein>
    <recommendedName>
        <fullName evidence="4">Glycine cleavage system H protein</fullName>
    </recommendedName>
</protein>
<dbReference type="PANTHER" id="PTHR11715:SF3">
    <property type="entry name" value="GLYCINE CLEAVAGE SYSTEM H PROTEIN-RELATED"/>
    <property type="match status" value="1"/>
</dbReference>
<dbReference type="GO" id="GO:0019464">
    <property type="term" value="P:glycine decarboxylation via glycine cleavage system"/>
    <property type="evidence" value="ECO:0007669"/>
    <property type="project" value="UniProtKB-UniRule"/>
</dbReference>
<accession>A0A8S1GM90</accession>
<dbReference type="OrthoDB" id="10264154at2759"/>
<gene>
    <name evidence="6" type="ORF">CAUJ_LOCUS15</name>
</gene>
<comment type="subcellular location">
    <subcellularLocation>
        <location evidence="4">Mitochondrion</location>
    </subcellularLocation>
</comment>
<comment type="similarity">
    <text evidence="1 4">Belongs to the GcvH family.</text>
</comment>
<name>A0A8S1GM90_9PELO</name>
<evidence type="ECO:0000256" key="2">
    <source>
        <dbReference type="ARBA" id="ARBA00022823"/>
    </source>
</evidence>
<dbReference type="InterPro" id="IPR000089">
    <property type="entry name" value="Biotin_lipoyl"/>
</dbReference>
<dbReference type="AlphaFoldDB" id="A0A8S1GM90"/>
<reference evidence="6" key="1">
    <citation type="submission" date="2020-10" db="EMBL/GenBank/DDBJ databases">
        <authorList>
            <person name="Kikuchi T."/>
        </authorList>
    </citation>
    <scope>NUCLEOTIDE SEQUENCE</scope>
    <source>
        <strain evidence="6">NKZ352</strain>
    </source>
</reference>
<evidence type="ECO:0000256" key="3">
    <source>
        <dbReference type="PIRSR" id="PIRSR617453-50"/>
    </source>
</evidence>
<dbReference type="PROSITE" id="PS50968">
    <property type="entry name" value="BIOTINYL_LIPOYL"/>
    <property type="match status" value="1"/>
</dbReference>
<dbReference type="PANTHER" id="PTHR11715">
    <property type="entry name" value="GLYCINE CLEAVAGE SYSTEM H PROTEIN"/>
    <property type="match status" value="1"/>
</dbReference>